<dbReference type="CDD" id="cd20301">
    <property type="entry name" value="cupin_ChrR"/>
    <property type="match status" value="1"/>
</dbReference>
<dbReference type="InterPro" id="IPR012807">
    <property type="entry name" value="Anti-sigma_ChrR"/>
</dbReference>
<protein>
    <submittedName>
        <fullName evidence="2">Putative transcriptional regulator</fullName>
    </submittedName>
</protein>
<dbReference type="Gene3D" id="2.60.120.10">
    <property type="entry name" value="Jelly Rolls"/>
    <property type="match status" value="1"/>
</dbReference>
<dbReference type="NCBIfam" id="TIGR02451">
    <property type="entry name" value="anti_sig_ChrR"/>
    <property type="match status" value="1"/>
</dbReference>
<dbReference type="SUPFAM" id="SSF51182">
    <property type="entry name" value="RmlC-like cupins"/>
    <property type="match status" value="1"/>
</dbReference>
<name>A0A7W4W6E2_9GAMM</name>
<dbReference type="Proteomes" id="UP000537130">
    <property type="component" value="Unassembled WGS sequence"/>
</dbReference>
<dbReference type="AlphaFoldDB" id="A0A7W4W6E2"/>
<evidence type="ECO:0000313" key="3">
    <source>
        <dbReference type="Proteomes" id="UP000537130"/>
    </source>
</evidence>
<feature type="domain" description="ChrR-like cupin" evidence="1">
    <location>
        <begin position="115"/>
        <end position="201"/>
    </location>
</feature>
<dbReference type="InterPro" id="IPR011051">
    <property type="entry name" value="RmlC_Cupin_sf"/>
</dbReference>
<dbReference type="InterPro" id="IPR041916">
    <property type="entry name" value="Anti_sigma_zinc_sf"/>
</dbReference>
<reference evidence="2 3" key="1">
    <citation type="submission" date="2020-08" db="EMBL/GenBank/DDBJ databases">
        <title>Genomic Encyclopedia of Type Strains, Phase III (KMG-III): the genomes of soil and plant-associated and newly described type strains.</title>
        <authorList>
            <person name="Whitman W."/>
        </authorList>
    </citation>
    <scope>NUCLEOTIDE SEQUENCE [LARGE SCALE GENOMIC DNA]</scope>
    <source>
        <strain evidence="2 3">CECT 8654</strain>
    </source>
</reference>
<accession>A0A7W4W6E2</accession>
<dbReference type="RefSeq" id="WP_183411084.1">
    <property type="nucleotide sequence ID" value="NZ_JACHWY010000003.1"/>
</dbReference>
<keyword evidence="3" id="KW-1185">Reference proteome</keyword>
<dbReference type="EMBL" id="JACHWY010000003">
    <property type="protein sequence ID" value="MBB3048292.1"/>
    <property type="molecule type" value="Genomic_DNA"/>
</dbReference>
<comment type="caution">
    <text evidence="2">The sequence shown here is derived from an EMBL/GenBank/DDBJ whole genome shotgun (WGS) entry which is preliminary data.</text>
</comment>
<dbReference type="InterPro" id="IPR025979">
    <property type="entry name" value="ChrR-like_cupin_dom"/>
</dbReference>
<evidence type="ECO:0000313" key="2">
    <source>
        <dbReference type="EMBL" id="MBB3048292.1"/>
    </source>
</evidence>
<dbReference type="Gene3D" id="1.10.10.1320">
    <property type="entry name" value="Anti-sigma factor, zinc-finger domain"/>
    <property type="match status" value="1"/>
</dbReference>
<evidence type="ECO:0000259" key="1">
    <source>
        <dbReference type="Pfam" id="PF12973"/>
    </source>
</evidence>
<dbReference type="Pfam" id="PF12973">
    <property type="entry name" value="Cupin_7"/>
    <property type="match status" value="1"/>
</dbReference>
<dbReference type="InterPro" id="IPR014710">
    <property type="entry name" value="RmlC-like_jellyroll"/>
</dbReference>
<proteinExistence type="predicted"/>
<organism evidence="2 3">
    <name type="scientific">Litorivivens lipolytica</name>
    <dbReference type="NCBI Taxonomy" id="1524264"/>
    <lineage>
        <taxon>Bacteria</taxon>
        <taxon>Pseudomonadati</taxon>
        <taxon>Pseudomonadota</taxon>
        <taxon>Gammaproteobacteria</taxon>
        <taxon>Litorivivens</taxon>
    </lineage>
</organism>
<sequence length="224" mass="23978">MNVEHHLQADTLAAYAAGSLPAAMALVVTCHTEVCASCRSELRRAEALGGHMLERLPLQPVSASARDAMLALLDSQPEPAAAPARPAPSAQQSAVKGGIFMPNALKNLLQADSYEQLRWRKLAPGIEKLELPLSEGRSFMLRIAEGKSMPVHTHKSSELTLIMQGGYSDALGDFNVGDIADLDGSVEHQPVAFADEPCICLAGMDGGLRFRALIPTLLKPFTRL</sequence>
<gene>
    <name evidence="2" type="ORF">FHR99_002566</name>
</gene>